<keyword evidence="1 2" id="KW-0175">Coiled coil</keyword>
<evidence type="ECO:0000313" key="5">
    <source>
        <dbReference type="EMBL" id="KAK9531704.1"/>
    </source>
</evidence>
<feature type="coiled-coil region" evidence="2">
    <location>
        <begin position="25"/>
        <end position="52"/>
    </location>
</feature>
<feature type="region of interest" description="Disordered" evidence="3">
    <location>
        <begin position="56"/>
        <end position="84"/>
    </location>
</feature>
<dbReference type="EMBL" id="JBCEZU010000089">
    <property type="protein sequence ID" value="KAK9531704.1"/>
    <property type="molecule type" value="Genomic_DNA"/>
</dbReference>
<feature type="region of interest" description="Disordered" evidence="3">
    <location>
        <begin position="400"/>
        <end position="419"/>
    </location>
</feature>
<sequence length="543" mass="59106">MAAIDLERGLEHSGRAWGKERPELMDNFDSEMQEWEDQLQDIQRKIEELYNGVQARRGANDVTADNQKNGGELECGRGHRTKNHPGAITVPHHYSNGCNYSPSGYSYPNSEIGDLLQDYLGQGQQMSPKNNRARHVRFSDTIKVNPATEIRKSSGNERLGQEQLLASFEQTENRKNQVSHMKSSPNKENTGAKPPLGQRDASAVQPRSQLPIATAESPALDRKAFGPGVLGDRKCGSPSVLRKFGAMLQENEGKMLTESGVVTHQGQAPEPKCPTPGCQRRALGATAVAGKAPVRVPTQKCQADSDALTAETEPGQEWGLASDSGRQNHKDHRGAYSGSKGSQRGPQQSQRRSQVAGSPKIRPRANSGADKDGGLAQGERARKPASQHVEPKMDYRVLSASSGAQKIQRGGLAGQESAGCGRVRDEGLIELLDMLEIQHEYSSSPRAGHTAHRQHPQQVNPAQLSPDDLKRSFSRPARPANQRPPSRWAGRTPSAIITTPSGPICSPPNPRTRPPSPMTRTPSPALKHRPLISYSLQTETVIM</sequence>
<gene>
    <name evidence="5" type="ORF">VZT92_011111</name>
</gene>
<comment type="caution">
    <text evidence="5">The sequence shown here is derived from an EMBL/GenBank/DDBJ whole genome shotgun (WGS) entry which is preliminary data.</text>
</comment>
<feature type="region of interest" description="Disordered" evidence="3">
    <location>
        <begin position="442"/>
        <end position="528"/>
    </location>
</feature>
<feature type="compositionally biased region" description="Polar residues" evidence="3">
    <location>
        <begin position="176"/>
        <end position="189"/>
    </location>
</feature>
<evidence type="ECO:0000259" key="4">
    <source>
        <dbReference type="Pfam" id="PF14818"/>
    </source>
</evidence>
<evidence type="ECO:0000256" key="2">
    <source>
        <dbReference type="SAM" id="Coils"/>
    </source>
</evidence>
<evidence type="ECO:0000313" key="6">
    <source>
        <dbReference type="Proteomes" id="UP001488805"/>
    </source>
</evidence>
<name>A0AAW1F9Q9_ZOAVI</name>
<dbReference type="PANTHER" id="PTHR15705:SF1">
    <property type="entry name" value="RIKEN CDNA 9330159F19 GENE"/>
    <property type="match status" value="1"/>
</dbReference>
<dbReference type="Pfam" id="PF14818">
    <property type="entry name" value="SOGA1-2-like_CC"/>
    <property type="match status" value="1"/>
</dbReference>
<feature type="region of interest" description="Disordered" evidence="3">
    <location>
        <begin position="255"/>
        <end position="392"/>
    </location>
</feature>
<keyword evidence="6" id="KW-1185">Reference proteome</keyword>
<evidence type="ECO:0000256" key="1">
    <source>
        <dbReference type="ARBA" id="ARBA00023054"/>
    </source>
</evidence>
<evidence type="ECO:0000256" key="3">
    <source>
        <dbReference type="SAM" id="MobiDB-lite"/>
    </source>
</evidence>
<accession>A0AAW1F9Q9</accession>
<feature type="compositionally biased region" description="Pro residues" evidence="3">
    <location>
        <begin position="505"/>
        <end position="517"/>
    </location>
</feature>
<feature type="domain" description="SOGA 1/2-like coiled-coil" evidence="4">
    <location>
        <begin position="4"/>
        <end position="57"/>
    </location>
</feature>
<feature type="region of interest" description="Disordered" evidence="3">
    <location>
        <begin position="1"/>
        <end position="23"/>
    </location>
</feature>
<dbReference type="Proteomes" id="UP001488805">
    <property type="component" value="Unassembled WGS sequence"/>
</dbReference>
<reference evidence="5 6" key="1">
    <citation type="journal article" date="2024" name="Genome Biol. Evol.">
        <title>Chromosome-level genome assembly of the viviparous eelpout Zoarces viviparus.</title>
        <authorList>
            <person name="Fuhrmann N."/>
            <person name="Brasseur M.V."/>
            <person name="Bakowski C.E."/>
            <person name="Podsiadlowski L."/>
            <person name="Prost S."/>
            <person name="Krehenwinkel H."/>
            <person name="Mayer C."/>
        </authorList>
    </citation>
    <scope>NUCLEOTIDE SEQUENCE [LARGE SCALE GENOMIC DNA]</scope>
    <source>
        <strain evidence="5">NO-MEL_2022_Ind0_liver</strain>
    </source>
</reference>
<dbReference type="InterPro" id="IPR027882">
    <property type="entry name" value="SOGA1/2-like_CC"/>
</dbReference>
<organism evidence="5 6">
    <name type="scientific">Zoarces viviparus</name>
    <name type="common">Viviparous eelpout</name>
    <name type="synonym">Blennius viviparus</name>
    <dbReference type="NCBI Taxonomy" id="48416"/>
    <lineage>
        <taxon>Eukaryota</taxon>
        <taxon>Metazoa</taxon>
        <taxon>Chordata</taxon>
        <taxon>Craniata</taxon>
        <taxon>Vertebrata</taxon>
        <taxon>Euteleostomi</taxon>
        <taxon>Actinopterygii</taxon>
        <taxon>Neopterygii</taxon>
        <taxon>Teleostei</taxon>
        <taxon>Neoteleostei</taxon>
        <taxon>Acanthomorphata</taxon>
        <taxon>Eupercaria</taxon>
        <taxon>Perciformes</taxon>
        <taxon>Cottioidei</taxon>
        <taxon>Zoarcales</taxon>
        <taxon>Zoarcidae</taxon>
        <taxon>Zoarcinae</taxon>
        <taxon>Zoarces</taxon>
    </lineage>
</organism>
<dbReference type="PANTHER" id="PTHR15705">
    <property type="entry name" value="MCG7194, ISOFORM CRA_A"/>
    <property type="match status" value="1"/>
</dbReference>
<proteinExistence type="predicted"/>
<protein>
    <recommendedName>
        <fullName evidence="4">SOGA 1/2-like coiled-coil domain-containing protein</fullName>
    </recommendedName>
</protein>
<dbReference type="AlphaFoldDB" id="A0AAW1F9Q9"/>
<feature type="region of interest" description="Disordered" evidence="3">
    <location>
        <begin position="170"/>
        <end position="236"/>
    </location>
</feature>
<feature type="compositionally biased region" description="Low complexity" evidence="3">
    <location>
        <begin position="337"/>
        <end position="354"/>
    </location>
</feature>